<evidence type="ECO:0000313" key="1">
    <source>
        <dbReference type="EMBL" id="MCE5170623.1"/>
    </source>
</evidence>
<protein>
    <submittedName>
        <fullName evidence="1">Uncharacterized protein</fullName>
    </submittedName>
</protein>
<dbReference type="RefSeq" id="WP_233697301.1">
    <property type="nucleotide sequence ID" value="NZ_JAJNBZ010000011.1"/>
</dbReference>
<organism evidence="1 2">
    <name type="scientific">Paenibacillus profundus</name>
    <dbReference type="NCBI Taxonomy" id="1173085"/>
    <lineage>
        <taxon>Bacteria</taxon>
        <taxon>Bacillati</taxon>
        <taxon>Bacillota</taxon>
        <taxon>Bacilli</taxon>
        <taxon>Bacillales</taxon>
        <taxon>Paenibacillaceae</taxon>
        <taxon>Paenibacillus</taxon>
    </lineage>
</organism>
<name>A0ABS8YF40_9BACL</name>
<sequence length="537" mass="62588">MENSLQIFNRQNTMLYREQEKTFMKSHFKELEVKMTDATHQVLIELLSASKEGIPLKTLEHIIQHSDFMKMVKLLYEAGSIFLYPGSIPIDKVASSGWFHILTQYLPPDKKLSDYIDRVNRITVWIDDAVNKLFPRLRSLLQESGISVSLSHELPYTPMVNDWVITMNREEVAGRNNTIVVSVHDHAVSGFKYSKEVLIPESTGKPDLINKNSLLYKTAPLYLFIYIAKTVFGLSKHTFTLNKEGRFFEQDLAPNHLYDTVPHLNVQTINEAKDKLDDINGFETFIAKNILPLKISGHLDAYSDLVQVGFTTYGIQHKESEYGYVYAGTDYPLTAFTAIKRGLRHHFHTQVSKDWLVTDAENYYYDKVLYLLNHFDEPFHIIELDRNKLDTSSLTVIYGKRLNIEYNVFLKVHHLSSAAIVYLYMPSENRYYTDGNKTSEIKEKIDEIFINYVVKQCNPEADFSGMLHVLESIELEAEPPRYDRPGFIHHDRQRFIEKSLGLFKKYNIRYEERAWRYEEELKDANLLVRKIMVGEYS</sequence>
<reference evidence="1 2" key="1">
    <citation type="submission" date="2021-11" db="EMBL/GenBank/DDBJ databases">
        <title>Draft genome sequence of Paenibacillus profundus YoMME, a new Gram-positive bacteria with exoelectrogenic properties.</title>
        <authorList>
            <person name="Hubenova Y."/>
            <person name="Hubenova E."/>
            <person name="Manasiev Y."/>
            <person name="Peykov S."/>
            <person name="Mitov M."/>
        </authorList>
    </citation>
    <scope>NUCLEOTIDE SEQUENCE [LARGE SCALE GENOMIC DNA]</scope>
    <source>
        <strain evidence="1 2">YoMME</strain>
    </source>
</reference>
<gene>
    <name evidence="1" type="ORF">LQV63_15005</name>
</gene>
<dbReference type="EMBL" id="JAJNBZ010000011">
    <property type="protein sequence ID" value="MCE5170623.1"/>
    <property type="molecule type" value="Genomic_DNA"/>
</dbReference>
<evidence type="ECO:0000313" key="2">
    <source>
        <dbReference type="Proteomes" id="UP001199916"/>
    </source>
</evidence>
<dbReference type="Proteomes" id="UP001199916">
    <property type="component" value="Unassembled WGS sequence"/>
</dbReference>
<keyword evidence="2" id="KW-1185">Reference proteome</keyword>
<proteinExistence type="predicted"/>
<accession>A0ABS8YF40</accession>
<comment type="caution">
    <text evidence="1">The sequence shown here is derived from an EMBL/GenBank/DDBJ whole genome shotgun (WGS) entry which is preliminary data.</text>
</comment>